<feature type="transmembrane region" description="Helical" evidence="2">
    <location>
        <begin position="7"/>
        <end position="34"/>
    </location>
</feature>
<comment type="caution">
    <text evidence="3">The sequence shown here is derived from an EMBL/GenBank/DDBJ whole genome shotgun (WGS) entry which is preliminary data.</text>
</comment>
<dbReference type="VEuPathDB" id="FungiDB:CDV56_105775"/>
<feature type="compositionally biased region" description="Polar residues" evidence="1">
    <location>
        <begin position="195"/>
        <end position="212"/>
    </location>
</feature>
<dbReference type="RefSeq" id="XP_026616270.1">
    <property type="nucleotide sequence ID" value="XM_026759394.1"/>
</dbReference>
<dbReference type="EMBL" id="NKHU02000047">
    <property type="protein sequence ID" value="RHZ61058.1"/>
    <property type="molecule type" value="Genomic_DNA"/>
</dbReference>
<keyword evidence="2" id="KW-1133">Transmembrane helix</keyword>
<keyword evidence="2" id="KW-0472">Membrane</keyword>
<feature type="transmembrane region" description="Helical" evidence="2">
    <location>
        <begin position="79"/>
        <end position="99"/>
    </location>
</feature>
<reference evidence="3" key="1">
    <citation type="submission" date="2018-08" db="EMBL/GenBank/DDBJ databases">
        <title>Draft genome sequence of azole-resistant Aspergillus thermomutatus (Neosartorya pseudofischeri) strain HMR AF 39, isolated from a human nasal aspirate.</title>
        <authorList>
            <person name="Parent-Michaud M."/>
            <person name="Dufresne P.J."/>
            <person name="Fournier E."/>
            <person name="Martineau C."/>
            <person name="Moreira S."/>
            <person name="Perkins V."/>
            <person name="De Repentigny L."/>
            <person name="Dufresne S.F."/>
        </authorList>
    </citation>
    <scope>NUCLEOTIDE SEQUENCE [LARGE SCALE GENOMIC DNA]</scope>
    <source>
        <strain evidence="3">HMR AF 39</strain>
    </source>
</reference>
<proteinExistence type="predicted"/>
<keyword evidence="2" id="KW-0812">Transmembrane</keyword>
<name>A0A397HG85_ASPTH</name>
<feature type="region of interest" description="Disordered" evidence="1">
    <location>
        <begin position="361"/>
        <end position="380"/>
    </location>
</feature>
<protein>
    <submittedName>
        <fullName evidence="3">Uncharacterized protein</fullName>
    </submittedName>
</protein>
<feature type="compositionally biased region" description="Polar residues" evidence="1">
    <location>
        <begin position="361"/>
        <end position="370"/>
    </location>
</feature>
<feature type="compositionally biased region" description="Low complexity" evidence="1">
    <location>
        <begin position="291"/>
        <end position="303"/>
    </location>
</feature>
<evidence type="ECO:0000313" key="3">
    <source>
        <dbReference type="EMBL" id="RHZ61058.1"/>
    </source>
</evidence>
<feature type="compositionally biased region" description="Basic and acidic residues" evidence="1">
    <location>
        <begin position="248"/>
        <end position="269"/>
    </location>
</feature>
<dbReference type="OrthoDB" id="4188781at2759"/>
<dbReference type="AlphaFoldDB" id="A0A397HG85"/>
<dbReference type="GeneID" id="38127749"/>
<feature type="region of interest" description="Disordered" evidence="1">
    <location>
        <begin position="386"/>
        <end position="415"/>
    </location>
</feature>
<gene>
    <name evidence="3" type="ORF">CDV56_105775</name>
</gene>
<evidence type="ECO:0000256" key="2">
    <source>
        <dbReference type="SAM" id="Phobius"/>
    </source>
</evidence>
<keyword evidence="4" id="KW-1185">Reference proteome</keyword>
<feature type="transmembrane region" description="Helical" evidence="2">
    <location>
        <begin position="40"/>
        <end position="59"/>
    </location>
</feature>
<sequence length="441" mass="48001">MHVAKLAYLLGGISMALNLVASVLHGVCLVSSGAPSIESITVTLSAASCLVLVALILLWRKNIGLRSIDRRERWRTVAYGLMFAYLAISSGVTAGAVVWSTSRLTARGNKTGTPSRQLGLYVSRSVVWTLSVFSQGLFAGFLLTSWIDNPHYPSSLSQELVLQPDQSSLQHKSTVKEPALTIGSRRQSIDRKTSCDGSLSPNQPATSIASSHRYSGRTLFQQDSKHNSLDLHSPGLGMPSPDSNVSRNRLETRQDERDSCSITTEERQGTRRIQRTPSEIKRSLDSLMLQPSSGTSSPAASTTKLGASRAPVTPKLNLPDESNIHPLFRSDSPSPPPTPMPGTNLHASPVAGQTISVKTLNRVRSANSLRAQGPRSRSPLFERIDQQGETAEEQRPNPSLESQGRSEEVSAIPGFFMAADVRKSITRYEKRYELNESPDES</sequence>
<evidence type="ECO:0000313" key="4">
    <source>
        <dbReference type="Proteomes" id="UP000215305"/>
    </source>
</evidence>
<feature type="region of interest" description="Disordered" evidence="1">
    <location>
        <begin position="226"/>
        <end position="348"/>
    </location>
</feature>
<accession>A0A397HG85</accession>
<evidence type="ECO:0000256" key="1">
    <source>
        <dbReference type="SAM" id="MobiDB-lite"/>
    </source>
</evidence>
<dbReference type="STRING" id="41047.A0A397HG85"/>
<feature type="region of interest" description="Disordered" evidence="1">
    <location>
        <begin position="168"/>
        <end position="212"/>
    </location>
</feature>
<dbReference type="Proteomes" id="UP000215305">
    <property type="component" value="Unassembled WGS sequence"/>
</dbReference>
<organism evidence="3 4">
    <name type="scientific">Aspergillus thermomutatus</name>
    <name type="common">Neosartorya pseudofischeri</name>
    <dbReference type="NCBI Taxonomy" id="41047"/>
    <lineage>
        <taxon>Eukaryota</taxon>
        <taxon>Fungi</taxon>
        <taxon>Dikarya</taxon>
        <taxon>Ascomycota</taxon>
        <taxon>Pezizomycotina</taxon>
        <taxon>Eurotiomycetes</taxon>
        <taxon>Eurotiomycetidae</taxon>
        <taxon>Eurotiales</taxon>
        <taxon>Aspergillaceae</taxon>
        <taxon>Aspergillus</taxon>
        <taxon>Aspergillus subgen. Fumigati</taxon>
    </lineage>
</organism>